<reference evidence="2" key="1">
    <citation type="submission" date="2009-07" db="EMBL/GenBank/DDBJ databases">
        <title>Complete genome sequence of Rothia mucilaginosa DJ.</title>
        <authorList>
            <person name="Yamane K."/>
            <person name="Nambu T."/>
            <person name="Mashimo C."/>
            <person name="Sugimori C."/>
            <person name="Yamanaka T."/>
            <person name="Leung K."/>
            <person name="Fukushima H."/>
        </authorList>
    </citation>
    <scope>NUCLEOTIDE SEQUENCE [LARGE SCALE GENOMIC DNA]</scope>
    <source>
        <strain evidence="2">DY-18</strain>
    </source>
</reference>
<dbReference type="Proteomes" id="UP000001883">
    <property type="component" value="Chromosome"/>
</dbReference>
<dbReference type="KEGG" id="rmu:RMDY18_07800"/>
<organism evidence="1 2">
    <name type="scientific">Rothia mucilaginosa (strain DY-18)</name>
    <name type="common">Stomatococcus mucilaginosus</name>
    <dbReference type="NCBI Taxonomy" id="680646"/>
    <lineage>
        <taxon>Bacteria</taxon>
        <taxon>Bacillati</taxon>
        <taxon>Actinomycetota</taxon>
        <taxon>Actinomycetes</taxon>
        <taxon>Micrococcales</taxon>
        <taxon>Micrococcaceae</taxon>
        <taxon>Rothia</taxon>
    </lineage>
</organism>
<dbReference type="HOGENOM" id="CLU_3358236_0_0_11"/>
<gene>
    <name evidence="1" type="ordered locus">RMDY18_07800</name>
</gene>
<sequence length="36" mass="3693">MDAVLAAPEAEALGLDAVPRATAEEDALAEAVAFFF</sequence>
<accession>D2NSI6</accession>
<evidence type="ECO:0000313" key="1">
    <source>
        <dbReference type="EMBL" id="BAI64612.1"/>
    </source>
</evidence>
<protein>
    <submittedName>
        <fullName evidence="1">Uncharacterized protein</fullName>
    </submittedName>
</protein>
<dbReference type="EMBL" id="AP011540">
    <property type="protein sequence ID" value="BAI64612.1"/>
    <property type="molecule type" value="Genomic_DNA"/>
</dbReference>
<keyword evidence="2" id="KW-1185">Reference proteome</keyword>
<dbReference type="AlphaFoldDB" id="D2NSI6"/>
<reference evidence="1 2" key="3">
    <citation type="journal article" date="2010" name="Sequencing">
        <title>Complete Genome Sequence of Rothia mucilaginosa DY-18: A Clinical Isolate with Dense Meshwork-Like Structures from a Persistent Apical Periodontitis Lesion.</title>
        <authorList>
            <person name="Yamane K."/>
            <person name="Nambu T."/>
            <person name="Yamanaka T."/>
            <person name="Mashimo C."/>
            <person name="Sugimori C."/>
            <person name="Leung K.-P."/>
            <person name="Fukushima H."/>
        </authorList>
    </citation>
    <scope>NUCLEOTIDE SEQUENCE [LARGE SCALE GENOMIC DNA]</scope>
    <source>
        <strain evidence="1 2">DY-18</strain>
    </source>
</reference>
<name>D2NSI6_ROTMD</name>
<reference evidence="1 2" key="2">
    <citation type="journal article" date="2010" name="J Osaka Dent Univ">
        <title>Isolation and identification of Rothia mucilaginosa from persistent apical periodontitis lesions.</title>
        <authorList>
            <person name="Yamane K."/>
            <person name="Yoshida M."/>
            <person name="Fujihira T."/>
            <person name="Baba T."/>
            <person name="Tsuji N."/>
            <person name="Hayashi H."/>
            <person name="Sugimori C."/>
            <person name="Yamanaka T."/>
            <person name="Mashimo C."/>
            <person name="Nambu T."/>
            <person name="Kawai H."/>
            <person name="Fukushima H."/>
        </authorList>
    </citation>
    <scope>NUCLEOTIDE SEQUENCE [LARGE SCALE GENOMIC DNA]</scope>
    <source>
        <strain evidence="1 2">DY-18</strain>
    </source>
</reference>
<evidence type="ECO:0000313" key="2">
    <source>
        <dbReference type="Proteomes" id="UP000001883"/>
    </source>
</evidence>
<proteinExistence type="predicted"/>